<feature type="region of interest" description="Disordered" evidence="22">
    <location>
        <begin position="19"/>
        <end position="60"/>
    </location>
</feature>
<comment type="subcellular location">
    <subcellularLocation>
        <location evidence="3">Cell membrane</location>
        <topology evidence="3">Lipid-anchor</topology>
        <topology evidence="3">GPI-anchor</topology>
    </subcellularLocation>
    <subcellularLocation>
        <location evidence="2">Secreted</location>
        <location evidence="2">Cell wall</location>
    </subcellularLocation>
</comment>
<dbReference type="GO" id="GO:0046872">
    <property type="term" value="F:metal ion binding"/>
    <property type="evidence" value="ECO:0007669"/>
    <property type="project" value="UniProtKB-KW"/>
</dbReference>
<keyword evidence="10 23" id="KW-0732">Signal</keyword>
<keyword evidence="16" id="KW-0170">Cobalt</keyword>
<dbReference type="InParanoid" id="A0A165DZR4"/>
<comment type="similarity">
    <text evidence="4">Belongs to the polysaccharide deacetylase family.</text>
</comment>
<dbReference type="Gene3D" id="3.20.20.370">
    <property type="entry name" value="Glycoside hydrolase/deacetylase"/>
    <property type="match status" value="1"/>
</dbReference>
<dbReference type="FunFam" id="3.20.20.370:FF:000004">
    <property type="entry name" value="Related to Chitin deacetylase"/>
    <property type="match status" value="1"/>
</dbReference>
<dbReference type="GO" id="GO:0009272">
    <property type="term" value="P:fungal-type cell wall biogenesis"/>
    <property type="evidence" value="ECO:0007669"/>
    <property type="project" value="UniProtKB-ARBA"/>
</dbReference>
<evidence type="ECO:0000313" key="25">
    <source>
        <dbReference type="EMBL" id="KZT53815.1"/>
    </source>
</evidence>
<dbReference type="Pfam" id="PF01522">
    <property type="entry name" value="Polysacc_deac_1"/>
    <property type="match status" value="1"/>
</dbReference>
<evidence type="ECO:0000256" key="2">
    <source>
        <dbReference type="ARBA" id="ARBA00004191"/>
    </source>
</evidence>
<keyword evidence="8" id="KW-0336">GPI-anchor</keyword>
<accession>A0A165DZR4</accession>
<keyword evidence="7" id="KW-0964">Secreted</keyword>
<evidence type="ECO:0000256" key="8">
    <source>
        <dbReference type="ARBA" id="ARBA00022622"/>
    </source>
</evidence>
<evidence type="ECO:0000256" key="20">
    <source>
        <dbReference type="ARBA" id="ARBA00024056"/>
    </source>
</evidence>
<keyword evidence="17" id="KW-0449">Lipoprotein</keyword>
<dbReference type="STRING" id="1353952.A0A165DZR4"/>
<evidence type="ECO:0000259" key="24">
    <source>
        <dbReference type="PROSITE" id="PS51677"/>
    </source>
</evidence>
<dbReference type="InterPro" id="IPR011330">
    <property type="entry name" value="Glyco_hydro/deAcase_b/a-brl"/>
</dbReference>
<evidence type="ECO:0000256" key="13">
    <source>
        <dbReference type="ARBA" id="ARBA00023136"/>
    </source>
</evidence>
<evidence type="ECO:0000256" key="11">
    <source>
        <dbReference type="ARBA" id="ARBA00022801"/>
    </source>
</evidence>
<dbReference type="SUPFAM" id="SSF88713">
    <property type="entry name" value="Glycoside hydrolase/deacetylase"/>
    <property type="match status" value="1"/>
</dbReference>
<dbReference type="EMBL" id="KV424028">
    <property type="protein sequence ID" value="KZT53815.1"/>
    <property type="molecule type" value="Genomic_DNA"/>
</dbReference>
<keyword evidence="18" id="KW-0961">Cell wall biogenesis/degradation</keyword>
<protein>
    <recommendedName>
        <fullName evidence="20">chitin deacetylase</fullName>
        <ecNumber evidence="20">3.5.1.41</ecNumber>
    </recommendedName>
</protein>
<sequence length="479" mass="50501">MHCLPALLLLALGATAHRAPRAQHARQGGSPSASAPPASGSAPPPSGSAPASGASPTASGTASQAAANYTLSFASTNPTAMPLTDIVATPKSTDTTYPVFTAFAPGATPPVKGAPPLPSGDIDVSQFPALDKVPPTDTNQVATWMQELDGYYIPDFSPTLPGGCPNNTGIIGNETRCWWTCGHCTRETDITSCPDKMTWGLSYDDGPSPWTPALLNYMHQENLKSTFFIVGSRAISRPQILQDEYMLGHQLCVHTWSHPYLTTLSTEQVVAELGWTREAIRQITGLSPNCMRPPYGDLDDRVRAISLAMGMTPIIWTSTANVTFDTNDWHIPAGAVTVQLVLETFDEIMNQYAPALNTGFIVLEHDLWPQTVDIAVGYVLPNALAQKKYEIMPIISCLGLPVEDGYIETNSNGSHPPAEAGLTTLPPGYTSTLTGVDGQPTGSLPGSPESGASGARRGAVLGGAAGAAGLLSAVWFTLF</sequence>
<feature type="region of interest" description="Disordered" evidence="22">
    <location>
        <begin position="429"/>
        <end position="455"/>
    </location>
</feature>
<evidence type="ECO:0000256" key="6">
    <source>
        <dbReference type="ARBA" id="ARBA00022512"/>
    </source>
</evidence>
<evidence type="ECO:0000256" key="12">
    <source>
        <dbReference type="ARBA" id="ARBA00023024"/>
    </source>
</evidence>
<dbReference type="GO" id="GO:0000272">
    <property type="term" value="P:polysaccharide catabolic process"/>
    <property type="evidence" value="ECO:0007669"/>
    <property type="project" value="UniProtKB-KW"/>
</dbReference>
<keyword evidence="19" id="KW-0624">Polysaccharide degradation</keyword>
<evidence type="ECO:0000256" key="22">
    <source>
        <dbReference type="SAM" id="MobiDB-lite"/>
    </source>
</evidence>
<dbReference type="Proteomes" id="UP000076842">
    <property type="component" value="Unassembled WGS sequence"/>
</dbReference>
<feature type="compositionally biased region" description="Low complexity" evidence="22">
    <location>
        <begin position="48"/>
        <end position="60"/>
    </location>
</feature>
<dbReference type="AlphaFoldDB" id="A0A165DZR4"/>
<evidence type="ECO:0000256" key="15">
    <source>
        <dbReference type="ARBA" id="ARBA00023277"/>
    </source>
</evidence>
<keyword evidence="13" id="KW-0472">Membrane</keyword>
<keyword evidence="9" id="KW-0479">Metal-binding</keyword>
<evidence type="ECO:0000256" key="17">
    <source>
        <dbReference type="ARBA" id="ARBA00023288"/>
    </source>
</evidence>
<evidence type="ECO:0000256" key="5">
    <source>
        <dbReference type="ARBA" id="ARBA00022475"/>
    </source>
</evidence>
<dbReference type="OrthoDB" id="407355at2759"/>
<evidence type="ECO:0000256" key="23">
    <source>
        <dbReference type="SAM" id="SignalP"/>
    </source>
</evidence>
<dbReference type="GO" id="GO:0006032">
    <property type="term" value="P:chitin catabolic process"/>
    <property type="evidence" value="ECO:0007669"/>
    <property type="project" value="UniProtKB-KW"/>
</dbReference>
<comment type="cofactor">
    <cofactor evidence="1">
        <name>Co(2+)</name>
        <dbReference type="ChEBI" id="CHEBI:48828"/>
    </cofactor>
</comment>
<feature type="signal peptide" evidence="23">
    <location>
        <begin position="1"/>
        <end position="16"/>
    </location>
</feature>
<dbReference type="PROSITE" id="PS51677">
    <property type="entry name" value="NODB"/>
    <property type="match status" value="1"/>
</dbReference>
<evidence type="ECO:0000256" key="19">
    <source>
        <dbReference type="ARBA" id="ARBA00023326"/>
    </source>
</evidence>
<keyword evidence="26" id="KW-1185">Reference proteome</keyword>
<keyword evidence="5" id="KW-1003">Cell membrane</keyword>
<evidence type="ECO:0000256" key="21">
    <source>
        <dbReference type="ARBA" id="ARBA00048494"/>
    </source>
</evidence>
<reference evidence="25 26" key="1">
    <citation type="journal article" date="2016" name="Mol. Biol. Evol.">
        <title>Comparative Genomics of Early-Diverging Mushroom-Forming Fungi Provides Insights into the Origins of Lignocellulose Decay Capabilities.</title>
        <authorList>
            <person name="Nagy L.G."/>
            <person name="Riley R."/>
            <person name="Tritt A."/>
            <person name="Adam C."/>
            <person name="Daum C."/>
            <person name="Floudas D."/>
            <person name="Sun H."/>
            <person name="Yadav J.S."/>
            <person name="Pangilinan J."/>
            <person name="Larsson K.H."/>
            <person name="Matsuura K."/>
            <person name="Barry K."/>
            <person name="Labutti K."/>
            <person name="Kuo R."/>
            <person name="Ohm R.A."/>
            <person name="Bhattacharya S.S."/>
            <person name="Shirouzu T."/>
            <person name="Yoshinaga Y."/>
            <person name="Martin F.M."/>
            <person name="Grigoriev I.V."/>
            <person name="Hibbett D.S."/>
        </authorList>
    </citation>
    <scope>NUCLEOTIDE SEQUENCE [LARGE SCALE GENOMIC DNA]</scope>
    <source>
        <strain evidence="25 26">HHB12733</strain>
    </source>
</reference>
<dbReference type="InterPro" id="IPR050248">
    <property type="entry name" value="Polysacc_deacetylase_ArnD"/>
</dbReference>
<evidence type="ECO:0000256" key="1">
    <source>
        <dbReference type="ARBA" id="ARBA00001941"/>
    </source>
</evidence>
<dbReference type="InterPro" id="IPR002509">
    <property type="entry name" value="NODB_dom"/>
</dbReference>
<keyword evidence="6" id="KW-0134">Cell wall</keyword>
<dbReference type="PANTHER" id="PTHR10587:SF133">
    <property type="entry name" value="CHITIN DEACETYLASE 1-RELATED"/>
    <property type="match status" value="1"/>
</dbReference>
<dbReference type="GO" id="GO:0005886">
    <property type="term" value="C:plasma membrane"/>
    <property type="evidence" value="ECO:0007669"/>
    <property type="project" value="UniProtKB-SubCell"/>
</dbReference>
<evidence type="ECO:0000256" key="7">
    <source>
        <dbReference type="ARBA" id="ARBA00022525"/>
    </source>
</evidence>
<organism evidence="25 26">
    <name type="scientific">Calocera cornea HHB12733</name>
    <dbReference type="NCBI Taxonomy" id="1353952"/>
    <lineage>
        <taxon>Eukaryota</taxon>
        <taxon>Fungi</taxon>
        <taxon>Dikarya</taxon>
        <taxon>Basidiomycota</taxon>
        <taxon>Agaricomycotina</taxon>
        <taxon>Dacrymycetes</taxon>
        <taxon>Dacrymycetales</taxon>
        <taxon>Dacrymycetaceae</taxon>
        <taxon>Calocera</taxon>
    </lineage>
</organism>
<dbReference type="GO" id="GO:0071555">
    <property type="term" value="P:cell wall organization"/>
    <property type="evidence" value="ECO:0007669"/>
    <property type="project" value="UniProtKB-KW"/>
</dbReference>
<evidence type="ECO:0000256" key="18">
    <source>
        <dbReference type="ARBA" id="ARBA00023316"/>
    </source>
</evidence>
<dbReference type="EC" id="3.5.1.41" evidence="20"/>
<dbReference type="PANTHER" id="PTHR10587">
    <property type="entry name" value="GLYCOSYL TRANSFERASE-RELATED"/>
    <property type="match status" value="1"/>
</dbReference>
<feature type="domain" description="NodB homology" evidence="24">
    <location>
        <begin position="197"/>
        <end position="392"/>
    </location>
</feature>
<proteinExistence type="inferred from homology"/>
<keyword evidence="15" id="KW-0119">Carbohydrate metabolism</keyword>
<dbReference type="GO" id="GO:0004099">
    <property type="term" value="F:chitin deacetylase activity"/>
    <property type="evidence" value="ECO:0007669"/>
    <property type="project" value="UniProtKB-EC"/>
</dbReference>
<evidence type="ECO:0000256" key="10">
    <source>
        <dbReference type="ARBA" id="ARBA00022729"/>
    </source>
</evidence>
<evidence type="ECO:0000256" key="14">
    <source>
        <dbReference type="ARBA" id="ARBA00023180"/>
    </source>
</evidence>
<name>A0A165DZR4_9BASI</name>
<feature type="chain" id="PRO_5007856937" description="chitin deacetylase" evidence="23">
    <location>
        <begin position="17"/>
        <end position="479"/>
    </location>
</feature>
<keyword evidence="11" id="KW-0378">Hydrolase</keyword>
<evidence type="ECO:0000256" key="4">
    <source>
        <dbReference type="ARBA" id="ARBA00010973"/>
    </source>
</evidence>
<keyword evidence="12" id="KW-0146">Chitin degradation</keyword>
<feature type="compositionally biased region" description="Low complexity" evidence="22">
    <location>
        <begin position="442"/>
        <end position="455"/>
    </location>
</feature>
<gene>
    <name evidence="25" type="ORF">CALCODRAFT_36100</name>
</gene>
<comment type="catalytic activity">
    <reaction evidence="21">
        <text>[(1-&gt;4)-N-acetyl-beta-D-glucosaminyl](n) + n H2O = chitosan + n acetate</text>
        <dbReference type="Rhea" id="RHEA:10464"/>
        <dbReference type="Rhea" id="RHEA-COMP:9593"/>
        <dbReference type="Rhea" id="RHEA-COMP:9597"/>
        <dbReference type="ChEBI" id="CHEBI:15377"/>
        <dbReference type="ChEBI" id="CHEBI:17029"/>
        <dbReference type="ChEBI" id="CHEBI:30089"/>
        <dbReference type="ChEBI" id="CHEBI:57704"/>
        <dbReference type="EC" id="3.5.1.41"/>
    </reaction>
    <physiologicalReaction direction="left-to-right" evidence="21">
        <dbReference type="Rhea" id="RHEA:10465"/>
    </physiologicalReaction>
</comment>
<dbReference type="GO" id="GO:0098552">
    <property type="term" value="C:side of membrane"/>
    <property type="evidence" value="ECO:0007669"/>
    <property type="project" value="UniProtKB-KW"/>
</dbReference>
<evidence type="ECO:0000256" key="16">
    <source>
        <dbReference type="ARBA" id="ARBA00023285"/>
    </source>
</evidence>
<keyword evidence="14" id="KW-0325">Glycoprotein</keyword>
<feature type="compositionally biased region" description="Low complexity" evidence="22">
    <location>
        <begin position="25"/>
        <end position="41"/>
    </location>
</feature>
<evidence type="ECO:0000256" key="9">
    <source>
        <dbReference type="ARBA" id="ARBA00022723"/>
    </source>
</evidence>
<evidence type="ECO:0000313" key="26">
    <source>
        <dbReference type="Proteomes" id="UP000076842"/>
    </source>
</evidence>
<evidence type="ECO:0000256" key="3">
    <source>
        <dbReference type="ARBA" id="ARBA00004609"/>
    </source>
</evidence>